<evidence type="ECO:0000313" key="2">
    <source>
        <dbReference type="Proteomes" id="UP001148662"/>
    </source>
</evidence>
<organism evidence="1 2">
    <name type="scientific">Phlebia brevispora</name>
    <dbReference type="NCBI Taxonomy" id="194682"/>
    <lineage>
        <taxon>Eukaryota</taxon>
        <taxon>Fungi</taxon>
        <taxon>Dikarya</taxon>
        <taxon>Basidiomycota</taxon>
        <taxon>Agaricomycotina</taxon>
        <taxon>Agaricomycetes</taxon>
        <taxon>Polyporales</taxon>
        <taxon>Meruliaceae</taxon>
        <taxon>Phlebia</taxon>
    </lineage>
</organism>
<name>A0ACC1TB13_9APHY</name>
<sequence length="328" mass="36828">MSDTDLPDIIANFQTYKADTYLNYSCLCLAFHEYFITLKYEWTCWQRGNWSSATTWLFFATRYVMLANAIQQSVPYTSQANVELGLSNWCWFFSAYSRTFALCRHCSVLSIAHICTPTAQPQCTAYSSDCTSSRIGSDTNKSPSLASRLSLIAADIIVLIVTWFKTIRQVKQLYSLGYTMSLSTILLRDGSLFFVILLALNIVILVNNALPDDQPLDQGTIIFEVLQPILLARFLMHLRQAGPESSENSDPTSNDSKPVRFYGTGPVLDNAGETLEFGLAEPWHRGAHELSSESGNTPRDEQISLADQRSNHTLEHSFIQEESREAAV</sequence>
<reference evidence="1" key="1">
    <citation type="submission" date="2022-07" db="EMBL/GenBank/DDBJ databases">
        <title>Genome Sequence of Phlebia brevispora.</title>
        <authorList>
            <person name="Buettner E."/>
        </authorList>
    </citation>
    <scope>NUCLEOTIDE SEQUENCE</scope>
    <source>
        <strain evidence="1">MPL23</strain>
    </source>
</reference>
<protein>
    <submittedName>
        <fullName evidence="1">Uncharacterized protein</fullName>
    </submittedName>
</protein>
<dbReference type="Proteomes" id="UP001148662">
    <property type="component" value="Unassembled WGS sequence"/>
</dbReference>
<evidence type="ECO:0000313" key="1">
    <source>
        <dbReference type="EMBL" id="KAJ3557058.1"/>
    </source>
</evidence>
<keyword evidence="2" id="KW-1185">Reference proteome</keyword>
<dbReference type="EMBL" id="JANHOG010000187">
    <property type="protein sequence ID" value="KAJ3557058.1"/>
    <property type="molecule type" value="Genomic_DNA"/>
</dbReference>
<proteinExistence type="predicted"/>
<accession>A0ACC1TB13</accession>
<gene>
    <name evidence="1" type="ORF">NM688_g1680</name>
</gene>
<comment type="caution">
    <text evidence="1">The sequence shown here is derived from an EMBL/GenBank/DDBJ whole genome shotgun (WGS) entry which is preliminary data.</text>
</comment>